<feature type="domain" description="Protein NO VEIN C-terminal" evidence="1">
    <location>
        <begin position="19"/>
        <end position="118"/>
    </location>
</feature>
<protein>
    <recommendedName>
        <fullName evidence="1">Protein NO VEIN C-terminal domain-containing protein</fullName>
    </recommendedName>
</protein>
<dbReference type="InterPro" id="IPR024975">
    <property type="entry name" value="NOV_C"/>
</dbReference>
<dbReference type="EMBL" id="HBHX01032907">
    <property type="protein sequence ID" value="CAE0117599.1"/>
    <property type="molecule type" value="Transcribed_RNA"/>
</dbReference>
<dbReference type="AlphaFoldDB" id="A0A7S3AWG5"/>
<accession>A0A7S3AWG5</accession>
<organism evidence="2">
    <name type="scientific">Haptolina ericina</name>
    <dbReference type="NCBI Taxonomy" id="156174"/>
    <lineage>
        <taxon>Eukaryota</taxon>
        <taxon>Haptista</taxon>
        <taxon>Haptophyta</taxon>
        <taxon>Prymnesiophyceae</taxon>
        <taxon>Prymnesiales</taxon>
        <taxon>Prymnesiaceae</taxon>
        <taxon>Haptolina</taxon>
    </lineage>
</organism>
<dbReference type="PANTHER" id="PTHR32387">
    <property type="entry name" value="WU:FJ29H11"/>
    <property type="match status" value="1"/>
</dbReference>
<evidence type="ECO:0000313" key="2">
    <source>
        <dbReference type="EMBL" id="CAE0117599.1"/>
    </source>
</evidence>
<dbReference type="InterPro" id="IPR052957">
    <property type="entry name" value="Auxin_embryo_med"/>
</dbReference>
<name>A0A7S3AWG5_9EUKA</name>
<reference evidence="2" key="1">
    <citation type="submission" date="2021-01" db="EMBL/GenBank/DDBJ databases">
        <authorList>
            <person name="Corre E."/>
            <person name="Pelletier E."/>
            <person name="Niang G."/>
            <person name="Scheremetjew M."/>
            <person name="Finn R."/>
            <person name="Kale V."/>
            <person name="Holt S."/>
            <person name="Cochrane G."/>
            <person name="Meng A."/>
            <person name="Brown T."/>
            <person name="Cohen L."/>
        </authorList>
    </citation>
    <scope>NUCLEOTIDE SEQUENCE</scope>
    <source>
        <strain evidence="2">CCMP281</strain>
    </source>
</reference>
<evidence type="ECO:0000259" key="1">
    <source>
        <dbReference type="Pfam" id="PF13020"/>
    </source>
</evidence>
<proteinExistence type="predicted"/>
<dbReference type="PANTHER" id="PTHR32387:SF0">
    <property type="entry name" value="PROTEIN NO VEIN"/>
    <property type="match status" value="1"/>
</dbReference>
<sequence length="148" mass="16452">MLLLPRLHEVDRANVGRWGERLCYEHLQHSQPDSHVVWVNEHSESGLPYDITITVREGSGQHEMQDDSVVRDSVTYVEVKTSVALDKPFFEVSMRELEFAQRSGSAYHLYRVTGAGTAGLSVACLRNPVRCVSSGSGSIVLVLQRAQG</sequence>
<dbReference type="Pfam" id="PF13020">
    <property type="entry name" value="NOV_C"/>
    <property type="match status" value="1"/>
</dbReference>
<gene>
    <name evidence="2" type="ORF">HERI1096_LOCUS18298</name>
</gene>